<dbReference type="Proteomes" id="UP001500631">
    <property type="component" value="Unassembled WGS sequence"/>
</dbReference>
<gene>
    <name evidence="9" type="primary">mreD</name>
    <name evidence="9" type="ORF">GCM10023338_02330</name>
</gene>
<protein>
    <submittedName>
        <fullName evidence="9">Rod shape-determining protein MreD</fullName>
    </submittedName>
</protein>
<sequence length="160" mass="18317">MRYYIALFISILLGLTLELISLSNYLEPFRPHFLLMIVLFWLYSTKKQFSIGSAWAVGILMDIALIYPLGINGLTFAITAYITKRNNKWLSRLSITEISAAFAGFYILQIVLSLVINNMMGQTTGFNFWVFGSVVSSTLLWPLVYTLLYELCYILKITSR</sequence>
<evidence type="ECO:0000256" key="6">
    <source>
        <dbReference type="ARBA" id="ARBA00022989"/>
    </source>
</evidence>
<reference evidence="10" key="1">
    <citation type="journal article" date="2019" name="Int. J. Syst. Evol. Microbiol.">
        <title>The Global Catalogue of Microorganisms (GCM) 10K type strain sequencing project: providing services to taxonomists for standard genome sequencing and annotation.</title>
        <authorList>
            <consortium name="The Broad Institute Genomics Platform"/>
            <consortium name="The Broad Institute Genome Sequencing Center for Infectious Disease"/>
            <person name="Wu L."/>
            <person name="Ma J."/>
        </authorList>
    </citation>
    <scope>NUCLEOTIDE SEQUENCE [LARGE SCALE GENOMIC DNA]</scope>
    <source>
        <strain evidence="10">JCM 18424</strain>
    </source>
</reference>
<dbReference type="InterPro" id="IPR026034">
    <property type="entry name" value="MreD_proteobac"/>
</dbReference>
<evidence type="ECO:0000256" key="3">
    <source>
        <dbReference type="ARBA" id="ARBA00022475"/>
    </source>
</evidence>
<comment type="similarity">
    <text evidence="2">Belongs to the MreD family.</text>
</comment>
<dbReference type="EMBL" id="BAABKE010000001">
    <property type="protein sequence ID" value="GAA5094275.1"/>
    <property type="molecule type" value="Genomic_DNA"/>
</dbReference>
<evidence type="ECO:0000256" key="4">
    <source>
        <dbReference type="ARBA" id="ARBA00022692"/>
    </source>
</evidence>
<evidence type="ECO:0000256" key="5">
    <source>
        <dbReference type="ARBA" id="ARBA00022960"/>
    </source>
</evidence>
<name>A0ABP9MCT9_9GAMM</name>
<evidence type="ECO:0000256" key="1">
    <source>
        <dbReference type="ARBA" id="ARBA00004651"/>
    </source>
</evidence>
<feature type="transmembrane region" description="Helical" evidence="8">
    <location>
        <begin position="95"/>
        <end position="116"/>
    </location>
</feature>
<organism evidence="9 10">
    <name type="scientific">Wohlfahrtiimonas larvae</name>
    <dbReference type="NCBI Taxonomy" id="1157986"/>
    <lineage>
        <taxon>Bacteria</taxon>
        <taxon>Pseudomonadati</taxon>
        <taxon>Pseudomonadota</taxon>
        <taxon>Gammaproteobacteria</taxon>
        <taxon>Cardiobacteriales</taxon>
        <taxon>Ignatzschineriaceae</taxon>
        <taxon>Wohlfahrtiimonas</taxon>
    </lineage>
</organism>
<dbReference type="Pfam" id="PF04093">
    <property type="entry name" value="MreD"/>
    <property type="match status" value="1"/>
</dbReference>
<evidence type="ECO:0000313" key="10">
    <source>
        <dbReference type="Proteomes" id="UP001500631"/>
    </source>
</evidence>
<feature type="transmembrane region" description="Helical" evidence="8">
    <location>
        <begin position="6"/>
        <end position="26"/>
    </location>
</feature>
<keyword evidence="6 8" id="KW-1133">Transmembrane helix</keyword>
<feature type="transmembrane region" description="Helical" evidence="8">
    <location>
        <begin position="63"/>
        <end position="83"/>
    </location>
</feature>
<accession>A0ABP9MCT9</accession>
<dbReference type="PANTHER" id="PTHR37484:SF1">
    <property type="entry name" value="ROD SHAPE-DETERMINING PROTEIN MRED"/>
    <property type="match status" value="1"/>
</dbReference>
<evidence type="ECO:0000256" key="2">
    <source>
        <dbReference type="ARBA" id="ARBA00007776"/>
    </source>
</evidence>
<keyword evidence="10" id="KW-1185">Reference proteome</keyword>
<proteinExistence type="inferred from homology"/>
<keyword evidence="3" id="KW-1003">Cell membrane</keyword>
<evidence type="ECO:0000313" key="9">
    <source>
        <dbReference type="EMBL" id="GAA5094275.1"/>
    </source>
</evidence>
<keyword evidence="5" id="KW-0133">Cell shape</keyword>
<dbReference type="InterPro" id="IPR007227">
    <property type="entry name" value="Cell_shape_determining_MreD"/>
</dbReference>
<evidence type="ECO:0000256" key="8">
    <source>
        <dbReference type="SAM" id="Phobius"/>
    </source>
</evidence>
<dbReference type="NCBIfam" id="TIGR03426">
    <property type="entry name" value="shape_MreD"/>
    <property type="match status" value="1"/>
</dbReference>
<comment type="caution">
    <text evidence="9">The sequence shown here is derived from an EMBL/GenBank/DDBJ whole genome shotgun (WGS) entry which is preliminary data.</text>
</comment>
<evidence type="ECO:0000256" key="7">
    <source>
        <dbReference type="ARBA" id="ARBA00023136"/>
    </source>
</evidence>
<dbReference type="PANTHER" id="PTHR37484">
    <property type="entry name" value="ROD SHAPE-DETERMINING PROTEIN MRED"/>
    <property type="match status" value="1"/>
</dbReference>
<dbReference type="RefSeq" id="WP_077926737.1">
    <property type="nucleotide sequence ID" value="NZ_BAABKE010000001.1"/>
</dbReference>
<feature type="transmembrane region" description="Helical" evidence="8">
    <location>
        <begin position="128"/>
        <end position="155"/>
    </location>
</feature>
<comment type="subcellular location">
    <subcellularLocation>
        <location evidence="1">Cell membrane</location>
        <topology evidence="1">Multi-pass membrane protein</topology>
    </subcellularLocation>
</comment>
<keyword evidence="4 8" id="KW-0812">Transmembrane</keyword>
<keyword evidence="7 8" id="KW-0472">Membrane</keyword>